<dbReference type="PANTHER" id="PTHR42700">
    <property type="entry name" value="SULFATE ADENYLYLTRANSFERASE"/>
    <property type="match status" value="1"/>
</dbReference>
<evidence type="ECO:0000256" key="3">
    <source>
        <dbReference type="ARBA" id="ARBA00022679"/>
    </source>
</evidence>
<comment type="similarity">
    <text evidence="6">Belongs to the APS kinase family.</text>
</comment>
<keyword evidence="6 8" id="KW-0418">Kinase</keyword>
<feature type="non-terminal residue" evidence="8">
    <location>
        <position position="1"/>
    </location>
</feature>
<name>A0A850PCM8_9PROT</name>
<gene>
    <name evidence="8" type="primary">cysC</name>
    <name evidence="8" type="ORF">HUK82_17100</name>
</gene>
<dbReference type="RefSeq" id="WP_176615023.1">
    <property type="nucleotide sequence ID" value="NZ_JABXXR010000368.1"/>
</dbReference>
<dbReference type="Gene3D" id="3.40.50.300">
    <property type="entry name" value="P-loop containing nucleotide triphosphate hydrolases"/>
    <property type="match status" value="1"/>
</dbReference>
<evidence type="ECO:0000259" key="7">
    <source>
        <dbReference type="Pfam" id="PF01583"/>
    </source>
</evidence>
<organism evidence="8 9">
    <name type="scientific">Ameyamaea chiangmaiensis</name>
    <dbReference type="NCBI Taxonomy" id="442969"/>
    <lineage>
        <taxon>Bacteria</taxon>
        <taxon>Pseudomonadati</taxon>
        <taxon>Pseudomonadota</taxon>
        <taxon>Alphaproteobacteria</taxon>
        <taxon>Acetobacterales</taxon>
        <taxon>Acetobacteraceae</taxon>
        <taxon>Ameyamaea</taxon>
    </lineage>
</organism>
<dbReference type="GO" id="GO:0004020">
    <property type="term" value="F:adenylylsulfate kinase activity"/>
    <property type="evidence" value="ECO:0007669"/>
    <property type="project" value="UniProtKB-EC"/>
</dbReference>
<comment type="catalytic activity">
    <reaction evidence="1 6">
        <text>adenosine 5'-phosphosulfate + ATP = 3'-phosphoadenylyl sulfate + ADP + H(+)</text>
        <dbReference type="Rhea" id="RHEA:24152"/>
        <dbReference type="ChEBI" id="CHEBI:15378"/>
        <dbReference type="ChEBI" id="CHEBI:30616"/>
        <dbReference type="ChEBI" id="CHEBI:58243"/>
        <dbReference type="ChEBI" id="CHEBI:58339"/>
        <dbReference type="ChEBI" id="CHEBI:456216"/>
        <dbReference type="EC" id="2.7.1.25"/>
    </reaction>
</comment>
<keyword evidence="5 6" id="KW-0067">ATP-binding</keyword>
<dbReference type="InterPro" id="IPR027417">
    <property type="entry name" value="P-loop_NTPase"/>
</dbReference>
<evidence type="ECO:0000256" key="1">
    <source>
        <dbReference type="ARBA" id="ARBA00001823"/>
    </source>
</evidence>
<keyword evidence="3 6" id="KW-0808">Transferase</keyword>
<feature type="domain" description="APS kinase" evidence="7">
    <location>
        <begin position="17"/>
        <end position="165"/>
    </location>
</feature>
<dbReference type="EC" id="2.7.1.25" evidence="2 6"/>
<reference evidence="8 9" key="1">
    <citation type="submission" date="2020-06" db="EMBL/GenBank/DDBJ databases">
        <title>Description of novel acetic acid bacteria.</title>
        <authorList>
            <person name="Sombolestani A."/>
        </authorList>
    </citation>
    <scope>NUCLEOTIDE SEQUENCE [LARGE SCALE GENOMIC DNA]</scope>
    <source>
        <strain evidence="8 9">LMG 27010</strain>
    </source>
</reference>
<comment type="pathway">
    <text evidence="6">Sulfur metabolism; hydrogen sulfide biosynthesis; sulfite from sulfate: step 2/3.</text>
</comment>
<evidence type="ECO:0000256" key="5">
    <source>
        <dbReference type="ARBA" id="ARBA00022840"/>
    </source>
</evidence>
<evidence type="ECO:0000256" key="4">
    <source>
        <dbReference type="ARBA" id="ARBA00022741"/>
    </source>
</evidence>
<dbReference type="AlphaFoldDB" id="A0A850PCM8"/>
<evidence type="ECO:0000256" key="2">
    <source>
        <dbReference type="ARBA" id="ARBA00012121"/>
    </source>
</evidence>
<dbReference type="InterPro" id="IPR002891">
    <property type="entry name" value="APS"/>
</dbReference>
<dbReference type="InterPro" id="IPR059117">
    <property type="entry name" value="APS_kinase_dom"/>
</dbReference>
<evidence type="ECO:0000313" key="8">
    <source>
        <dbReference type="EMBL" id="NVN42265.1"/>
    </source>
</evidence>
<keyword evidence="4 6" id="KW-0547">Nucleotide-binding</keyword>
<dbReference type="GO" id="GO:0005737">
    <property type="term" value="C:cytoplasm"/>
    <property type="evidence" value="ECO:0007669"/>
    <property type="project" value="TreeGrafter"/>
</dbReference>
<comment type="function">
    <text evidence="6">Catalyzes the synthesis of activated sulfate.</text>
</comment>
<dbReference type="Pfam" id="PF01583">
    <property type="entry name" value="APS_kinase"/>
    <property type="match status" value="1"/>
</dbReference>
<dbReference type="NCBIfam" id="NF003013">
    <property type="entry name" value="PRK03846.1"/>
    <property type="match status" value="1"/>
</dbReference>
<dbReference type="InterPro" id="IPR050512">
    <property type="entry name" value="Sulf_AdTrans/APS_kinase"/>
</dbReference>
<dbReference type="NCBIfam" id="TIGR00455">
    <property type="entry name" value="apsK"/>
    <property type="match status" value="1"/>
</dbReference>
<protein>
    <recommendedName>
        <fullName evidence="2 6">Adenylyl-sulfate kinase</fullName>
        <ecNumber evidence="2 6">2.7.1.25</ecNumber>
    </recommendedName>
</protein>
<sequence length="188" mass="19637">TGSTLSPWDRAQARGHRGAVFWLTGLSGSGKSTLARGAETALFAEGIDVAVLDGDTLRAGLCADLGFSDADRRENIRRAASVARIMAETGQVVIVALISPLAADRAMAREIVGEGFEDVFVDTSLDQCEARDPKGLYAAARAGRITGFTGIDAPYEPPANPDLRLATGAEATGETIARLVRHITGAVV</sequence>
<evidence type="ECO:0000313" key="9">
    <source>
        <dbReference type="Proteomes" id="UP000585665"/>
    </source>
</evidence>
<dbReference type="GO" id="GO:0010134">
    <property type="term" value="P:sulfate assimilation via adenylyl sulfate reduction"/>
    <property type="evidence" value="ECO:0007669"/>
    <property type="project" value="TreeGrafter"/>
</dbReference>
<dbReference type="EMBL" id="JABXXR010000368">
    <property type="protein sequence ID" value="NVN42265.1"/>
    <property type="molecule type" value="Genomic_DNA"/>
</dbReference>
<comment type="caution">
    <text evidence="8">The sequence shown here is derived from an EMBL/GenBank/DDBJ whole genome shotgun (WGS) entry which is preliminary data.</text>
</comment>
<proteinExistence type="inferred from homology"/>
<dbReference type="Proteomes" id="UP000585665">
    <property type="component" value="Unassembled WGS sequence"/>
</dbReference>
<dbReference type="GO" id="GO:0019379">
    <property type="term" value="P:sulfate assimilation, phosphoadenylyl sulfate reduction by phosphoadenylyl-sulfate reductase (thioredoxin)"/>
    <property type="evidence" value="ECO:0007669"/>
    <property type="project" value="TreeGrafter"/>
</dbReference>
<dbReference type="HAMAP" id="MF_00065">
    <property type="entry name" value="Adenylyl_sulf_kinase"/>
    <property type="match status" value="1"/>
</dbReference>
<dbReference type="GO" id="GO:0070814">
    <property type="term" value="P:hydrogen sulfide biosynthetic process"/>
    <property type="evidence" value="ECO:0007669"/>
    <property type="project" value="UniProtKB-UniPathway"/>
</dbReference>
<accession>A0A850PCM8</accession>
<feature type="non-terminal residue" evidence="8">
    <location>
        <position position="188"/>
    </location>
</feature>
<dbReference type="CDD" id="cd02027">
    <property type="entry name" value="APSK"/>
    <property type="match status" value="1"/>
</dbReference>
<dbReference type="UniPathway" id="UPA00140">
    <property type="reaction ID" value="UER00205"/>
</dbReference>
<dbReference type="GO" id="GO:0004781">
    <property type="term" value="F:sulfate adenylyltransferase (ATP) activity"/>
    <property type="evidence" value="ECO:0007669"/>
    <property type="project" value="TreeGrafter"/>
</dbReference>
<dbReference type="GO" id="GO:0005524">
    <property type="term" value="F:ATP binding"/>
    <property type="evidence" value="ECO:0007669"/>
    <property type="project" value="UniProtKB-KW"/>
</dbReference>
<keyword evidence="9" id="KW-1185">Reference proteome</keyword>
<dbReference type="PANTHER" id="PTHR42700:SF1">
    <property type="entry name" value="SULFATE ADENYLYLTRANSFERASE"/>
    <property type="match status" value="1"/>
</dbReference>
<evidence type="ECO:0000256" key="6">
    <source>
        <dbReference type="RuleBase" id="RU004347"/>
    </source>
</evidence>
<dbReference type="SUPFAM" id="SSF52540">
    <property type="entry name" value="P-loop containing nucleoside triphosphate hydrolases"/>
    <property type="match status" value="1"/>
</dbReference>